<evidence type="ECO:0000313" key="1">
    <source>
        <dbReference type="EMBL" id="KAK9182883.1"/>
    </source>
</evidence>
<gene>
    <name evidence="1" type="ORF">WN944_026031</name>
</gene>
<comment type="caution">
    <text evidence="1">The sequence shown here is derived from an EMBL/GenBank/DDBJ whole genome shotgun (WGS) entry which is preliminary data.</text>
</comment>
<reference evidence="1 2" key="1">
    <citation type="submission" date="2024-05" db="EMBL/GenBank/DDBJ databases">
        <title>Haplotype-resolved chromosome-level genome assembly of Huyou (Citrus changshanensis).</title>
        <authorList>
            <person name="Miao C."/>
            <person name="Chen W."/>
            <person name="Wu Y."/>
            <person name="Wang L."/>
            <person name="Zhao S."/>
            <person name="Grierson D."/>
            <person name="Xu C."/>
            <person name="Chen K."/>
        </authorList>
    </citation>
    <scope>NUCLEOTIDE SEQUENCE [LARGE SCALE GENOMIC DNA]</scope>
    <source>
        <strain evidence="1">01-14</strain>
        <tissue evidence="1">Leaf</tissue>
    </source>
</reference>
<keyword evidence="2" id="KW-1185">Reference proteome</keyword>
<evidence type="ECO:0000313" key="2">
    <source>
        <dbReference type="Proteomes" id="UP001428341"/>
    </source>
</evidence>
<sequence length="116" mass="12581">MCGLDISSQNQHLHPLSFLVPPISSLSTHTNNIQDQQMKPIFILVRRIQSLPPPTNDGTMINTASASAIVANQLNQPTVAAIPNEIDLNSDYHEENNNPISGRDDGSVNIDLTLGI</sequence>
<dbReference type="Proteomes" id="UP001428341">
    <property type="component" value="Unassembled WGS sequence"/>
</dbReference>
<organism evidence="1 2">
    <name type="scientific">Citrus x changshan-huyou</name>
    <dbReference type="NCBI Taxonomy" id="2935761"/>
    <lineage>
        <taxon>Eukaryota</taxon>
        <taxon>Viridiplantae</taxon>
        <taxon>Streptophyta</taxon>
        <taxon>Embryophyta</taxon>
        <taxon>Tracheophyta</taxon>
        <taxon>Spermatophyta</taxon>
        <taxon>Magnoliopsida</taxon>
        <taxon>eudicotyledons</taxon>
        <taxon>Gunneridae</taxon>
        <taxon>Pentapetalae</taxon>
        <taxon>rosids</taxon>
        <taxon>malvids</taxon>
        <taxon>Sapindales</taxon>
        <taxon>Rutaceae</taxon>
        <taxon>Aurantioideae</taxon>
        <taxon>Citrus</taxon>
    </lineage>
</organism>
<accession>A0AAP0QC09</accession>
<name>A0AAP0QC09_9ROSI</name>
<protein>
    <submittedName>
        <fullName evidence="1">Uncharacterized protein</fullName>
    </submittedName>
</protein>
<dbReference type="AlphaFoldDB" id="A0AAP0QC09"/>
<proteinExistence type="predicted"/>
<dbReference type="EMBL" id="JBCGBO010000024">
    <property type="protein sequence ID" value="KAK9182883.1"/>
    <property type="molecule type" value="Genomic_DNA"/>
</dbReference>